<dbReference type="WBParaSite" id="nRc.2.0.1.t25461-RA">
    <property type="protein sequence ID" value="nRc.2.0.1.t25461-RA"/>
    <property type="gene ID" value="nRc.2.0.1.g25461"/>
</dbReference>
<organism evidence="1 2">
    <name type="scientific">Romanomermis culicivorax</name>
    <name type="common">Nematode worm</name>
    <dbReference type="NCBI Taxonomy" id="13658"/>
    <lineage>
        <taxon>Eukaryota</taxon>
        <taxon>Metazoa</taxon>
        <taxon>Ecdysozoa</taxon>
        <taxon>Nematoda</taxon>
        <taxon>Enoplea</taxon>
        <taxon>Dorylaimia</taxon>
        <taxon>Mermithida</taxon>
        <taxon>Mermithoidea</taxon>
        <taxon>Mermithidae</taxon>
        <taxon>Romanomermis</taxon>
    </lineage>
</organism>
<keyword evidence="1" id="KW-1185">Reference proteome</keyword>
<dbReference type="AlphaFoldDB" id="A0A915JH68"/>
<proteinExistence type="predicted"/>
<name>A0A915JH68_ROMCU</name>
<dbReference type="OMA" id="LMSSWIF"/>
<evidence type="ECO:0000313" key="2">
    <source>
        <dbReference type="WBParaSite" id="nRc.2.0.1.t25461-RA"/>
    </source>
</evidence>
<reference evidence="2" key="1">
    <citation type="submission" date="2022-11" db="UniProtKB">
        <authorList>
            <consortium name="WormBaseParasite"/>
        </authorList>
    </citation>
    <scope>IDENTIFICATION</scope>
</reference>
<sequence length="72" mass="7894">MALISSGKNFLASPLCSTSILGLPPSLITLNGQCFMSDWTVASSKRRPINRLASTNDWRLQRRYGASTIHAN</sequence>
<dbReference type="Proteomes" id="UP000887565">
    <property type="component" value="Unplaced"/>
</dbReference>
<accession>A0A915JH68</accession>
<protein>
    <submittedName>
        <fullName evidence="2">Uncharacterized protein</fullName>
    </submittedName>
</protein>
<evidence type="ECO:0000313" key="1">
    <source>
        <dbReference type="Proteomes" id="UP000887565"/>
    </source>
</evidence>